<reference evidence="1 2" key="1">
    <citation type="submission" date="2012-02" db="EMBL/GenBank/DDBJ databases">
        <title>The Genome Sequence of Bacteroides vulgatus CL09T03C04.</title>
        <authorList>
            <consortium name="The Broad Institute Genome Sequencing Platform"/>
            <person name="Earl A."/>
            <person name="Ward D."/>
            <person name="Feldgarden M."/>
            <person name="Gevers D."/>
            <person name="Zitomersky N.L."/>
            <person name="Coyne M.J."/>
            <person name="Comstock L.E."/>
            <person name="Young S.K."/>
            <person name="Zeng Q."/>
            <person name="Gargeya S."/>
            <person name="Fitzgerald M."/>
            <person name="Haas B."/>
            <person name="Abouelleil A."/>
            <person name="Alvarado L."/>
            <person name="Arachchi H.M."/>
            <person name="Berlin A."/>
            <person name="Chapman S.B."/>
            <person name="Gearin G."/>
            <person name="Goldberg J."/>
            <person name="Griggs A."/>
            <person name="Gujja S."/>
            <person name="Hansen M."/>
            <person name="Heiman D."/>
            <person name="Howarth C."/>
            <person name="Larimer J."/>
            <person name="Lui A."/>
            <person name="MacDonald P.J.P."/>
            <person name="McCowen C."/>
            <person name="Montmayeur A."/>
            <person name="Murphy C."/>
            <person name="Neiman D."/>
            <person name="Pearson M."/>
            <person name="Priest M."/>
            <person name="Roberts A."/>
            <person name="Saif S."/>
            <person name="Shea T."/>
            <person name="Sisk P."/>
            <person name="Stolte C."/>
            <person name="Sykes S."/>
            <person name="Wortman J."/>
            <person name="Nusbaum C."/>
            <person name="Birren B."/>
        </authorList>
    </citation>
    <scope>NUCLEOTIDE SEQUENCE [LARGE SCALE GENOMIC DNA]</scope>
    <source>
        <strain evidence="1 2">CL09T03C04</strain>
    </source>
</reference>
<organism evidence="1 2">
    <name type="scientific">Phocaeicola vulgatus CL09T03C04</name>
    <dbReference type="NCBI Taxonomy" id="997891"/>
    <lineage>
        <taxon>Bacteria</taxon>
        <taxon>Pseudomonadati</taxon>
        <taxon>Bacteroidota</taxon>
        <taxon>Bacteroidia</taxon>
        <taxon>Bacteroidales</taxon>
        <taxon>Bacteroidaceae</taxon>
        <taxon>Phocaeicola</taxon>
    </lineage>
</organism>
<protein>
    <submittedName>
        <fullName evidence="1">Uncharacterized protein</fullName>
    </submittedName>
</protein>
<accession>I8ZZ14</accession>
<proteinExistence type="predicted"/>
<evidence type="ECO:0000313" key="2">
    <source>
        <dbReference type="Proteomes" id="UP000004219"/>
    </source>
</evidence>
<dbReference type="EMBL" id="AGXZ01000009">
    <property type="protein sequence ID" value="EIY80740.1"/>
    <property type="molecule type" value="Genomic_DNA"/>
</dbReference>
<keyword evidence="2" id="KW-1185">Reference proteome</keyword>
<evidence type="ECO:0000313" key="1">
    <source>
        <dbReference type="EMBL" id="EIY80740.1"/>
    </source>
</evidence>
<dbReference type="Proteomes" id="UP000004219">
    <property type="component" value="Unassembled WGS sequence"/>
</dbReference>
<dbReference type="AlphaFoldDB" id="I8ZZ14"/>
<sequence length="35" mass="3843">MENIKISITALSMPLNILGMEGKGLEDKRITISKP</sequence>
<gene>
    <name evidence="1" type="ORF">HMPREF1058_01262</name>
</gene>
<dbReference type="HOGENOM" id="CLU_3363452_0_0_10"/>
<comment type="caution">
    <text evidence="1">The sequence shown here is derived from an EMBL/GenBank/DDBJ whole genome shotgun (WGS) entry which is preliminary data.</text>
</comment>
<name>I8ZZ14_PHOVU</name>